<proteinExistence type="predicted"/>
<dbReference type="AlphaFoldDB" id="A0A8S1DS07"/>
<name>A0A8S1DS07_9INSE</name>
<accession>A0A8S1DS07</accession>
<evidence type="ECO:0008006" key="4">
    <source>
        <dbReference type="Google" id="ProtNLM"/>
    </source>
</evidence>
<sequence length="162" mass="18582">MDDEADPWGDVEETPAVETPAAPAEGAEGAPALEGEAAAAEGEVAAEDAPPAPKRHDPNRPILCKYFNRKRNLNYSYLYDYRHSYYDDVIKYLDDRQRGQALDLPRPQTWAERALRTYPDRIRSARDTAKDSNLLQTIRSSNQAYYYHTREYVNRRHSGTYL</sequence>
<protein>
    <recommendedName>
        <fullName evidence="4">Flightin</fullName>
    </recommendedName>
</protein>
<dbReference type="Proteomes" id="UP000494165">
    <property type="component" value="Unassembled WGS sequence"/>
</dbReference>
<keyword evidence="3" id="KW-1185">Reference proteome</keyword>
<organism evidence="2 3">
    <name type="scientific">Cloeon dipterum</name>
    <dbReference type="NCBI Taxonomy" id="197152"/>
    <lineage>
        <taxon>Eukaryota</taxon>
        <taxon>Metazoa</taxon>
        <taxon>Ecdysozoa</taxon>
        <taxon>Arthropoda</taxon>
        <taxon>Hexapoda</taxon>
        <taxon>Insecta</taxon>
        <taxon>Pterygota</taxon>
        <taxon>Palaeoptera</taxon>
        <taxon>Ephemeroptera</taxon>
        <taxon>Pisciforma</taxon>
        <taxon>Baetidae</taxon>
        <taxon>Cloeon</taxon>
    </lineage>
</organism>
<evidence type="ECO:0000313" key="2">
    <source>
        <dbReference type="EMBL" id="CAB3383571.1"/>
    </source>
</evidence>
<gene>
    <name evidence="2" type="ORF">CLODIP_2_CD03922</name>
</gene>
<feature type="region of interest" description="Disordered" evidence="1">
    <location>
        <begin position="1"/>
        <end position="61"/>
    </location>
</feature>
<feature type="compositionally biased region" description="Acidic residues" evidence="1">
    <location>
        <begin position="1"/>
        <end position="15"/>
    </location>
</feature>
<dbReference type="OrthoDB" id="6344929at2759"/>
<evidence type="ECO:0000256" key="1">
    <source>
        <dbReference type="SAM" id="MobiDB-lite"/>
    </source>
</evidence>
<reference evidence="2 3" key="1">
    <citation type="submission" date="2020-04" db="EMBL/GenBank/DDBJ databases">
        <authorList>
            <person name="Alioto T."/>
            <person name="Alioto T."/>
            <person name="Gomez Garrido J."/>
        </authorList>
    </citation>
    <scope>NUCLEOTIDE SEQUENCE [LARGE SCALE GENOMIC DNA]</scope>
</reference>
<dbReference type="EMBL" id="CADEPI010000314">
    <property type="protein sequence ID" value="CAB3383571.1"/>
    <property type="molecule type" value="Genomic_DNA"/>
</dbReference>
<evidence type="ECO:0000313" key="3">
    <source>
        <dbReference type="Proteomes" id="UP000494165"/>
    </source>
</evidence>
<comment type="caution">
    <text evidence="2">The sequence shown here is derived from an EMBL/GenBank/DDBJ whole genome shotgun (WGS) entry which is preliminary data.</text>
</comment>
<feature type="compositionally biased region" description="Low complexity" evidence="1">
    <location>
        <begin position="16"/>
        <end position="49"/>
    </location>
</feature>